<dbReference type="Gene3D" id="3.40.50.2300">
    <property type="match status" value="1"/>
</dbReference>
<dbReference type="Proteomes" id="UP000016491">
    <property type="component" value="Unassembled WGS sequence"/>
</dbReference>
<dbReference type="Gene3D" id="1.10.10.10">
    <property type="entry name" value="Winged helix-like DNA-binding domain superfamily/Winged helix DNA-binding domain"/>
    <property type="match status" value="1"/>
</dbReference>
<dbReference type="PROSITE" id="PS50110">
    <property type="entry name" value="RESPONSE_REGULATORY"/>
    <property type="match status" value="1"/>
</dbReference>
<dbReference type="SMART" id="SM00862">
    <property type="entry name" value="Trans_reg_C"/>
    <property type="match status" value="1"/>
</dbReference>
<name>A0ABC9TTX7_CLOSY</name>
<keyword evidence="6" id="KW-0804">Transcription</keyword>
<evidence type="ECO:0000313" key="12">
    <source>
        <dbReference type="EMBL" id="ERI74797.1"/>
    </source>
</evidence>
<reference evidence="12 13" key="1">
    <citation type="submission" date="2013-07" db="EMBL/GenBank/DDBJ databases">
        <authorList>
            <person name="Weinstock G."/>
            <person name="Sodergren E."/>
            <person name="Wylie T."/>
            <person name="Fulton L."/>
            <person name="Fulton R."/>
            <person name="Fronick C."/>
            <person name="O'Laughlin M."/>
            <person name="Godfrey J."/>
            <person name="Miner T."/>
            <person name="Herter B."/>
            <person name="Appelbaum E."/>
            <person name="Cordes M."/>
            <person name="Lek S."/>
            <person name="Wollam A."/>
            <person name="Pepin K.H."/>
            <person name="Palsikar V.B."/>
            <person name="Mitreva M."/>
            <person name="Wilson R.K."/>
        </authorList>
    </citation>
    <scope>NUCLEOTIDE SEQUENCE [LARGE SCALE GENOMIC DNA]</scope>
    <source>
        <strain evidence="12 13">ATCC 14940</strain>
    </source>
</reference>
<feature type="domain" description="Response regulatory" evidence="10">
    <location>
        <begin position="6"/>
        <end position="120"/>
    </location>
</feature>
<evidence type="ECO:0000256" key="6">
    <source>
        <dbReference type="ARBA" id="ARBA00023163"/>
    </source>
</evidence>
<proteinExistence type="predicted"/>
<evidence type="ECO:0000256" key="2">
    <source>
        <dbReference type="ARBA" id="ARBA00022553"/>
    </source>
</evidence>
<evidence type="ECO:0000256" key="3">
    <source>
        <dbReference type="ARBA" id="ARBA00023012"/>
    </source>
</evidence>
<sequence>MTVDMRILIAEDEVELAKGLKFLLEKNKFSVDTVNNGADALDYFHSTDYDVIVLDIMMPKKNGMEVLSQIRSEGAAVPVLMLTARSEIEDRVAGLEAGADDYLPKPFATREFIARVKALARRNAGYADTVLSLGNVRLDCNRYELSCKEETVRLNNKEYQLMELFFQHPHFVFSTDHLMDKVWGKDSEADIDVVWTYIGFIRKKLKHIGADIEIKTVRGAGYSLEGNKC</sequence>
<evidence type="ECO:0000256" key="8">
    <source>
        <dbReference type="PROSITE-ProRule" id="PRU00169"/>
    </source>
</evidence>
<comment type="caution">
    <text evidence="12">The sequence shown here is derived from an EMBL/GenBank/DDBJ whole genome shotgun (WGS) entry which is preliminary data.</text>
</comment>
<feature type="domain" description="OmpR/PhoB-type" evidence="11">
    <location>
        <begin position="128"/>
        <end position="226"/>
    </location>
</feature>
<keyword evidence="2 8" id="KW-0597">Phosphoprotein</keyword>
<evidence type="ECO:0000256" key="9">
    <source>
        <dbReference type="PROSITE-ProRule" id="PRU01091"/>
    </source>
</evidence>
<evidence type="ECO:0000256" key="7">
    <source>
        <dbReference type="ARBA" id="ARBA00024867"/>
    </source>
</evidence>
<feature type="DNA-binding region" description="OmpR/PhoB-type" evidence="9">
    <location>
        <begin position="128"/>
        <end position="226"/>
    </location>
</feature>
<feature type="modified residue" description="4-aspartylphosphate" evidence="8">
    <location>
        <position position="55"/>
    </location>
</feature>
<dbReference type="EMBL" id="AWSU01000285">
    <property type="protein sequence ID" value="ERI74797.1"/>
    <property type="molecule type" value="Genomic_DNA"/>
</dbReference>
<dbReference type="GO" id="GO:0000160">
    <property type="term" value="P:phosphorelay signal transduction system"/>
    <property type="evidence" value="ECO:0007669"/>
    <property type="project" value="UniProtKB-KW"/>
</dbReference>
<protein>
    <recommendedName>
        <fullName evidence="1">Stage 0 sporulation protein A homolog</fullName>
    </recommendedName>
</protein>
<organism evidence="12 13">
    <name type="scientific">[Clostridium] symbiosum ATCC 14940</name>
    <dbReference type="NCBI Taxonomy" id="411472"/>
    <lineage>
        <taxon>Bacteria</taxon>
        <taxon>Bacillati</taxon>
        <taxon>Bacillota</taxon>
        <taxon>Clostridia</taxon>
        <taxon>Lachnospirales</taxon>
        <taxon>Lachnospiraceae</taxon>
        <taxon>Otoolea</taxon>
    </lineage>
</organism>
<dbReference type="AlphaFoldDB" id="A0ABC9TTX7"/>
<keyword evidence="5 9" id="KW-0238">DNA-binding</keyword>
<dbReference type="CDD" id="cd00383">
    <property type="entry name" value="trans_reg_C"/>
    <property type="match status" value="1"/>
</dbReference>
<accession>A0ABC9TTX7</accession>
<evidence type="ECO:0000256" key="5">
    <source>
        <dbReference type="ARBA" id="ARBA00023125"/>
    </source>
</evidence>
<dbReference type="InterPro" id="IPR036388">
    <property type="entry name" value="WH-like_DNA-bd_sf"/>
</dbReference>
<dbReference type="InterPro" id="IPR039420">
    <property type="entry name" value="WalR-like"/>
</dbReference>
<evidence type="ECO:0000259" key="11">
    <source>
        <dbReference type="PROSITE" id="PS51755"/>
    </source>
</evidence>
<dbReference type="PROSITE" id="PS51755">
    <property type="entry name" value="OMPR_PHOB"/>
    <property type="match status" value="1"/>
</dbReference>
<dbReference type="GO" id="GO:0003677">
    <property type="term" value="F:DNA binding"/>
    <property type="evidence" value="ECO:0007669"/>
    <property type="project" value="UniProtKB-UniRule"/>
</dbReference>
<dbReference type="InterPro" id="IPR001867">
    <property type="entry name" value="OmpR/PhoB-type_DNA-bd"/>
</dbReference>
<dbReference type="Gene3D" id="6.10.250.690">
    <property type="match status" value="1"/>
</dbReference>
<dbReference type="InterPro" id="IPR001789">
    <property type="entry name" value="Sig_transdc_resp-reg_receiver"/>
</dbReference>
<dbReference type="SMART" id="SM00448">
    <property type="entry name" value="REC"/>
    <property type="match status" value="1"/>
</dbReference>
<dbReference type="PANTHER" id="PTHR48111:SF1">
    <property type="entry name" value="TWO-COMPONENT RESPONSE REGULATOR ORR33"/>
    <property type="match status" value="1"/>
</dbReference>
<dbReference type="PANTHER" id="PTHR48111">
    <property type="entry name" value="REGULATOR OF RPOS"/>
    <property type="match status" value="1"/>
</dbReference>
<evidence type="ECO:0000313" key="13">
    <source>
        <dbReference type="Proteomes" id="UP000016491"/>
    </source>
</evidence>
<keyword evidence="3" id="KW-0902">Two-component regulatory system</keyword>
<dbReference type="InterPro" id="IPR011006">
    <property type="entry name" value="CheY-like_superfamily"/>
</dbReference>
<dbReference type="Pfam" id="PF00486">
    <property type="entry name" value="Trans_reg_C"/>
    <property type="match status" value="1"/>
</dbReference>
<gene>
    <name evidence="12" type="ORF">CLOSYM_03655</name>
</gene>
<dbReference type="FunFam" id="3.40.50.2300:FF:000001">
    <property type="entry name" value="DNA-binding response regulator PhoB"/>
    <property type="match status" value="1"/>
</dbReference>
<keyword evidence="4" id="KW-0805">Transcription regulation</keyword>
<evidence type="ECO:0000256" key="4">
    <source>
        <dbReference type="ARBA" id="ARBA00023015"/>
    </source>
</evidence>
<dbReference type="SUPFAM" id="SSF52172">
    <property type="entry name" value="CheY-like"/>
    <property type="match status" value="1"/>
</dbReference>
<evidence type="ECO:0000259" key="10">
    <source>
        <dbReference type="PROSITE" id="PS50110"/>
    </source>
</evidence>
<comment type="function">
    <text evidence="7">May play the central regulatory role in sporulation. It may be an element of the effector pathway responsible for the activation of sporulation genes in response to nutritional stress. Spo0A may act in concert with spo0H (a sigma factor) to control the expression of some genes that are critical to the sporulation process.</text>
</comment>
<evidence type="ECO:0000256" key="1">
    <source>
        <dbReference type="ARBA" id="ARBA00018672"/>
    </source>
</evidence>
<dbReference type="Pfam" id="PF00072">
    <property type="entry name" value="Response_reg"/>
    <property type="match status" value="1"/>
</dbReference>